<comment type="caution">
    <text evidence="2">The sequence shown here is derived from an EMBL/GenBank/DDBJ whole genome shotgun (WGS) entry which is preliminary data.</text>
</comment>
<reference evidence="2 3" key="1">
    <citation type="journal article" date="2007" name="Int. J. Syst. Evol. Microbiol.">
        <title>Halomonas saccharevitans sp. nov., Halomonas arcis sp. nov. and Halomonas subterranea sp. nov., halophilic bacteria isolated from hypersaline environments of China.</title>
        <authorList>
            <person name="Xu X.W."/>
            <person name="Wu Y.H."/>
            <person name="Zhou Z."/>
            <person name="Wang C.S."/>
            <person name="Zhou Y.G."/>
            <person name="Zhang H.B."/>
            <person name="Wang Y."/>
            <person name="Wu M."/>
        </authorList>
    </citation>
    <scope>NUCLEOTIDE SEQUENCE [LARGE SCALE GENOMIC DNA]</scope>
    <source>
        <strain evidence="2 3">TBZ3</strain>
    </source>
</reference>
<dbReference type="EMBL" id="VBUI01000004">
    <property type="protein sequence ID" value="TLF52766.1"/>
    <property type="molecule type" value="Genomic_DNA"/>
</dbReference>
<feature type="region of interest" description="Disordered" evidence="1">
    <location>
        <begin position="54"/>
        <end position="76"/>
    </location>
</feature>
<dbReference type="Proteomes" id="UP000306973">
    <property type="component" value="Unassembled WGS sequence"/>
</dbReference>
<protein>
    <submittedName>
        <fullName evidence="2">Uncharacterized protein</fullName>
    </submittedName>
</protein>
<dbReference type="OrthoDB" id="6164372at2"/>
<dbReference type="RefSeq" id="WP_138179561.1">
    <property type="nucleotide sequence ID" value="NZ_VBUI01000004.1"/>
</dbReference>
<gene>
    <name evidence="2" type="ORF">FEI13_03425</name>
</gene>
<accession>A0A5R8MKS6</accession>
<keyword evidence="3" id="KW-1185">Reference proteome</keyword>
<sequence length="76" mass="8191">MRLHHAHGGSQLVDADGQARRLTGTQWVSRALLPLGITHGVLTWAEVTDEMIGLPTTPSDPPSVLAHGTRVAFQTR</sequence>
<evidence type="ECO:0000313" key="3">
    <source>
        <dbReference type="Proteomes" id="UP000306973"/>
    </source>
</evidence>
<evidence type="ECO:0000256" key="1">
    <source>
        <dbReference type="SAM" id="MobiDB-lite"/>
    </source>
</evidence>
<dbReference type="AlphaFoldDB" id="A0A5R8MKS6"/>
<proteinExistence type="predicted"/>
<name>A0A5R8MKS6_9GAMM</name>
<evidence type="ECO:0000313" key="2">
    <source>
        <dbReference type="EMBL" id="TLF52766.1"/>
    </source>
</evidence>
<organism evidence="2 3">
    <name type="scientific">Halomonas urmiana</name>
    <dbReference type="NCBI Taxonomy" id="490901"/>
    <lineage>
        <taxon>Bacteria</taxon>
        <taxon>Pseudomonadati</taxon>
        <taxon>Pseudomonadota</taxon>
        <taxon>Gammaproteobacteria</taxon>
        <taxon>Oceanospirillales</taxon>
        <taxon>Halomonadaceae</taxon>
        <taxon>Halomonas</taxon>
    </lineage>
</organism>